<evidence type="ECO:0000313" key="1">
    <source>
        <dbReference type="EMBL" id="KAJ2778603.1"/>
    </source>
</evidence>
<accession>A0ACC1KAR9</accession>
<dbReference type="EMBL" id="JANBUK010001667">
    <property type="protein sequence ID" value="KAJ2778603.1"/>
    <property type="molecule type" value="Genomic_DNA"/>
</dbReference>
<sequence>MILNSMQSGFNPGNTNYNKRIDKGLARAKPGSNIGIPRDKPLYHKLLAVLEAKVMDGDFKDAFQQLVGYTRQ</sequence>
<dbReference type="Proteomes" id="UP001140066">
    <property type="component" value="Unassembled WGS sequence"/>
</dbReference>
<proteinExistence type="predicted"/>
<evidence type="ECO:0000313" key="2">
    <source>
        <dbReference type="Proteomes" id="UP001140066"/>
    </source>
</evidence>
<reference evidence="1" key="1">
    <citation type="submission" date="2022-07" db="EMBL/GenBank/DDBJ databases">
        <title>Phylogenomic reconstructions and comparative analyses of Kickxellomycotina fungi.</title>
        <authorList>
            <person name="Reynolds N.K."/>
            <person name="Stajich J.E."/>
            <person name="Barry K."/>
            <person name="Grigoriev I.V."/>
            <person name="Crous P."/>
            <person name="Smith M.E."/>
        </authorList>
    </citation>
    <scope>NUCLEOTIDE SEQUENCE</scope>
    <source>
        <strain evidence="1">BCRC 34191</strain>
    </source>
</reference>
<gene>
    <name evidence="1" type="ORF">GGI18_004036</name>
</gene>
<keyword evidence="2" id="KW-1185">Reference proteome</keyword>
<organism evidence="1 2">
    <name type="scientific">Coemansia linderi</name>
    <dbReference type="NCBI Taxonomy" id="2663919"/>
    <lineage>
        <taxon>Eukaryota</taxon>
        <taxon>Fungi</taxon>
        <taxon>Fungi incertae sedis</taxon>
        <taxon>Zoopagomycota</taxon>
        <taxon>Kickxellomycotina</taxon>
        <taxon>Kickxellomycetes</taxon>
        <taxon>Kickxellales</taxon>
        <taxon>Kickxellaceae</taxon>
        <taxon>Coemansia</taxon>
    </lineage>
</organism>
<feature type="non-terminal residue" evidence="1">
    <location>
        <position position="72"/>
    </location>
</feature>
<comment type="caution">
    <text evidence="1">The sequence shown here is derived from an EMBL/GenBank/DDBJ whole genome shotgun (WGS) entry which is preliminary data.</text>
</comment>
<name>A0ACC1KAR9_9FUNG</name>
<protein>
    <submittedName>
        <fullName evidence="1">Uncharacterized protein</fullName>
    </submittedName>
</protein>